<dbReference type="PROSITE" id="PS51900">
    <property type="entry name" value="CB"/>
    <property type="match status" value="1"/>
</dbReference>
<feature type="non-terminal residue" evidence="5">
    <location>
        <position position="161"/>
    </location>
</feature>
<dbReference type="GO" id="GO:0015074">
    <property type="term" value="P:DNA integration"/>
    <property type="evidence" value="ECO:0007669"/>
    <property type="project" value="InterPro"/>
</dbReference>
<dbReference type="EMBL" id="WNUR01000932">
    <property type="protein sequence ID" value="MDZ7543201.1"/>
    <property type="molecule type" value="Genomic_DNA"/>
</dbReference>
<dbReference type="AlphaFoldDB" id="A0AAW9KK92"/>
<dbReference type="SUPFAM" id="SSF56349">
    <property type="entry name" value="DNA breaking-rejoining enzymes"/>
    <property type="match status" value="1"/>
</dbReference>
<keyword evidence="2 3" id="KW-0238">DNA-binding</keyword>
<evidence type="ECO:0000313" key="6">
    <source>
        <dbReference type="Proteomes" id="UP001288944"/>
    </source>
</evidence>
<feature type="non-terminal residue" evidence="5">
    <location>
        <position position="1"/>
    </location>
</feature>
<name>A0AAW9KK92_CLOPF</name>
<sequence length="161" mass="18949">YIQQFIEYKLPDLSPSTLLEYVRDYEIFLGWLIMEGISSAPSMKDVTLLDLEGLRMEQVTSFRIYLTTYKEEKNTRVTVSRKLSSLRSLFHYLSQIAEDENYYPLLKRNIMAKIEIKRVQKPKDTAAKLKGKLLEEHELDSFIRYIRQGYAQDVANNKQAL</sequence>
<protein>
    <submittedName>
        <fullName evidence="5">Tyrosine recombinase XerS</fullName>
    </submittedName>
</protein>
<dbReference type="Proteomes" id="UP001288944">
    <property type="component" value="Unassembled WGS sequence"/>
</dbReference>
<evidence type="ECO:0000256" key="1">
    <source>
        <dbReference type="ARBA" id="ARBA00008857"/>
    </source>
</evidence>
<dbReference type="Pfam" id="PF02899">
    <property type="entry name" value="Phage_int_SAM_1"/>
    <property type="match status" value="1"/>
</dbReference>
<proteinExistence type="inferred from homology"/>
<reference evidence="5" key="1">
    <citation type="submission" date="2019-11" db="EMBL/GenBank/DDBJ databases">
        <title>Characterization of Clostridium perfringens isolates from swine manure treated agricultural soils.</title>
        <authorList>
            <person name="Wushke S.T."/>
        </authorList>
    </citation>
    <scope>NUCLEOTIDE SEQUENCE</scope>
    <source>
        <strain evidence="5">X62</strain>
    </source>
</reference>
<gene>
    <name evidence="5" type="ORF">GNF83_18890</name>
</gene>
<dbReference type="InterPro" id="IPR011010">
    <property type="entry name" value="DNA_brk_join_enz"/>
</dbReference>
<dbReference type="GO" id="GO:0003677">
    <property type="term" value="F:DNA binding"/>
    <property type="evidence" value="ECO:0007669"/>
    <property type="project" value="UniProtKB-UniRule"/>
</dbReference>
<dbReference type="InterPro" id="IPR004107">
    <property type="entry name" value="Integrase_SAM-like_N"/>
</dbReference>
<evidence type="ECO:0000259" key="4">
    <source>
        <dbReference type="PROSITE" id="PS51900"/>
    </source>
</evidence>
<dbReference type="InterPro" id="IPR044068">
    <property type="entry name" value="CB"/>
</dbReference>
<evidence type="ECO:0000256" key="2">
    <source>
        <dbReference type="ARBA" id="ARBA00023125"/>
    </source>
</evidence>
<comment type="caution">
    <text evidence="5">The sequence shown here is derived from an EMBL/GenBank/DDBJ whole genome shotgun (WGS) entry which is preliminary data.</text>
</comment>
<dbReference type="InterPro" id="IPR010998">
    <property type="entry name" value="Integrase_recombinase_N"/>
</dbReference>
<dbReference type="Gene3D" id="1.10.150.130">
    <property type="match status" value="1"/>
</dbReference>
<evidence type="ECO:0000256" key="3">
    <source>
        <dbReference type="PROSITE-ProRule" id="PRU01248"/>
    </source>
</evidence>
<evidence type="ECO:0000313" key="5">
    <source>
        <dbReference type="EMBL" id="MDZ7543201.1"/>
    </source>
</evidence>
<organism evidence="5 6">
    <name type="scientific">Clostridium perfringens</name>
    <dbReference type="NCBI Taxonomy" id="1502"/>
    <lineage>
        <taxon>Bacteria</taxon>
        <taxon>Bacillati</taxon>
        <taxon>Bacillota</taxon>
        <taxon>Clostridia</taxon>
        <taxon>Eubacteriales</taxon>
        <taxon>Clostridiaceae</taxon>
        <taxon>Clostridium</taxon>
    </lineage>
</organism>
<feature type="domain" description="Core-binding (CB)" evidence="4">
    <location>
        <begin position="1"/>
        <end position="94"/>
    </location>
</feature>
<comment type="similarity">
    <text evidence="1">Belongs to the 'phage' integrase family.</text>
</comment>
<accession>A0AAW9KK92</accession>